<evidence type="ECO:0000256" key="2">
    <source>
        <dbReference type="PROSITE-ProRule" id="PRU00497"/>
    </source>
</evidence>
<dbReference type="PROSITE" id="PS00233">
    <property type="entry name" value="CHIT_BIND_RR_1"/>
    <property type="match status" value="1"/>
</dbReference>
<evidence type="ECO:0000313" key="6">
    <source>
        <dbReference type="Proteomes" id="UP000091820"/>
    </source>
</evidence>
<evidence type="ECO:0000256" key="3">
    <source>
        <dbReference type="SAM" id="MobiDB-lite"/>
    </source>
</evidence>
<reference evidence="6" key="1">
    <citation type="submission" date="2014-03" db="EMBL/GenBank/DDBJ databases">
        <authorList>
            <person name="Aksoy S."/>
            <person name="Warren W."/>
            <person name="Wilson R.K."/>
        </authorList>
    </citation>
    <scope>NUCLEOTIDE SEQUENCE [LARGE SCALE GENOMIC DNA]</scope>
    <source>
        <strain evidence="6">IAEA</strain>
    </source>
</reference>
<dbReference type="Pfam" id="PF00379">
    <property type="entry name" value="Chitin_bind_4"/>
    <property type="match status" value="1"/>
</dbReference>
<evidence type="ECO:0008006" key="7">
    <source>
        <dbReference type="Google" id="ProtNLM"/>
    </source>
</evidence>
<keyword evidence="4" id="KW-0732">Signal</keyword>
<dbReference type="InterPro" id="IPR050468">
    <property type="entry name" value="Cuticle_Struct_Prot"/>
</dbReference>
<dbReference type="EnsemblMetazoa" id="GBRI040387-RA">
    <property type="protein sequence ID" value="GBRI040387-PA"/>
    <property type="gene ID" value="GBRI040387"/>
</dbReference>
<dbReference type="PRINTS" id="PR00947">
    <property type="entry name" value="CUTICLE"/>
</dbReference>
<name>A0A1A9X159_9MUSC</name>
<sequence length="366" mass="41331">MEKIQFRLISGIFLSLTIWVQLSHCQQSALFTQPAYQRQSAFQRQQLRQRQQIQQQPQQQIFSNTGLNPLNPLTSLNSLSPVTSSVISQNQFRNYNQVNPQNFIPITAYQNEINYDGSFSYGYAAGDGTTAQAQGYVKNLGLGEAVEAQVVQGSYSYTSPEGTPITVRYIADENGFRAEGAHIPTPPPIPDAIAKSLQYIASVQQPYQQELGPNLNPYQTPFRQYSTNIRGGGSQASLQFQQQQQRFLQQQQQNAGQYQGESQFGTQGSPINFGTSSTRFGSQFDNNLQGTGAFLPQQKNLTQQQHKQHLNKQQHEQQTAADHEQQQQQQLATQELRARPNQLINPYGFNPYRRYKKAIKNSNTKD</sequence>
<feature type="compositionally biased region" description="Polar residues" evidence="3">
    <location>
        <begin position="261"/>
        <end position="290"/>
    </location>
</feature>
<evidence type="ECO:0000256" key="1">
    <source>
        <dbReference type="ARBA" id="ARBA00022460"/>
    </source>
</evidence>
<protein>
    <recommendedName>
        <fullName evidence="7">Endocuticle structural glycoprotein SgAbd-2</fullName>
    </recommendedName>
</protein>
<dbReference type="PANTHER" id="PTHR10380">
    <property type="entry name" value="CUTICLE PROTEIN"/>
    <property type="match status" value="1"/>
</dbReference>
<dbReference type="GO" id="GO:0062129">
    <property type="term" value="C:chitin-based extracellular matrix"/>
    <property type="evidence" value="ECO:0007669"/>
    <property type="project" value="TreeGrafter"/>
</dbReference>
<proteinExistence type="predicted"/>
<reference evidence="5" key="2">
    <citation type="submission" date="2020-05" db="UniProtKB">
        <authorList>
            <consortium name="EnsemblMetazoa"/>
        </authorList>
    </citation>
    <scope>IDENTIFICATION</scope>
    <source>
        <strain evidence="5">IAEA</strain>
    </source>
</reference>
<dbReference type="GO" id="GO:0008010">
    <property type="term" value="F:structural constituent of chitin-based larval cuticle"/>
    <property type="evidence" value="ECO:0007669"/>
    <property type="project" value="TreeGrafter"/>
</dbReference>
<feature type="compositionally biased region" description="Low complexity" evidence="3">
    <location>
        <begin position="235"/>
        <end position="260"/>
    </location>
</feature>
<feature type="region of interest" description="Disordered" evidence="3">
    <location>
        <begin position="225"/>
        <end position="366"/>
    </location>
</feature>
<dbReference type="VEuPathDB" id="VectorBase:GBRI040387"/>
<dbReference type="AlphaFoldDB" id="A0A1A9X159"/>
<dbReference type="Proteomes" id="UP000091820">
    <property type="component" value="Unassembled WGS sequence"/>
</dbReference>
<dbReference type="PANTHER" id="PTHR10380:SF230">
    <property type="entry name" value="CUTICULAR PROTEIN 47EE"/>
    <property type="match status" value="1"/>
</dbReference>
<dbReference type="STRING" id="37001.A0A1A9X159"/>
<dbReference type="InterPro" id="IPR000618">
    <property type="entry name" value="Insect_cuticle"/>
</dbReference>
<accession>A0A1A9X159</accession>
<evidence type="ECO:0000313" key="5">
    <source>
        <dbReference type="EnsemblMetazoa" id="GBRI040387-PA"/>
    </source>
</evidence>
<keyword evidence="6" id="KW-1185">Reference proteome</keyword>
<feature type="compositionally biased region" description="Low complexity" evidence="3">
    <location>
        <begin position="316"/>
        <end position="335"/>
    </location>
</feature>
<dbReference type="PROSITE" id="PS51155">
    <property type="entry name" value="CHIT_BIND_RR_2"/>
    <property type="match status" value="1"/>
</dbReference>
<organism evidence="5 6">
    <name type="scientific">Glossina brevipalpis</name>
    <dbReference type="NCBI Taxonomy" id="37001"/>
    <lineage>
        <taxon>Eukaryota</taxon>
        <taxon>Metazoa</taxon>
        <taxon>Ecdysozoa</taxon>
        <taxon>Arthropoda</taxon>
        <taxon>Hexapoda</taxon>
        <taxon>Insecta</taxon>
        <taxon>Pterygota</taxon>
        <taxon>Neoptera</taxon>
        <taxon>Endopterygota</taxon>
        <taxon>Diptera</taxon>
        <taxon>Brachycera</taxon>
        <taxon>Muscomorpha</taxon>
        <taxon>Hippoboscoidea</taxon>
        <taxon>Glossinidae</taxon>
        <taxon>Glossina</taxon>
    </lineage>
</organism>
<evidence type="ECO:0000256" key="4">
    <source>
        <dbReference type="SAM" id="SignalP"/>
    </source>
</evidence>
<dbReference type="InterPro" id="IPR031311">
    <property type="entry name" value="CHIT_BIND_RR_consensus"/>
</dbReference>
<keyword evidence="1 2" id="KW-0193">Cuticle</keyword>
<feature type="signal peptide" evidence="4">
    <location>
        <begin position="1"/>
        <end position="25"/>
    </location>
</feature>
<feature type="chain" id="PRO_5017796759" description="Endocuticle structural glycoprotein SgAbd-2" evidence="4">
    <location>
        <begin position="26"/>
        <end position="366"/>
    </location>
</feature>